<reference evidence="9" key="1">
    <citation type="submission" date="2024-02" db="EMBL/GenBank/DDBJ databases">
        <authorList>
            <consortium name="ELIXIR-Norway"/>
            <consortium name="Elixir Norway"/>
        </authorList>
    </citation>
    <scope>NUCLEOTIDE SEQUENCE</scope>
</reference>
<comment type="similarity">
    <text evidence="1 6">Belongs to the glycosyl hydrolase 17 family.</text>
</comment>
<keyword evidence="7" id="KW-0812">Transmembrane</keyword>
<gene>
    <name evidence="9" type="ORF">CSSPTR1EN2_LOCUS5839</name>
</gene>
<dbReference type="Pfam" id="PF07983">
    <property type="entry name" value="X8"/>
    <property type="match status" value="1"/>
</dbReference>
<dbReference type="Gene3D" id="3.20.20.80">
    <property type="entry name" value="Glycosidases"/>
    <property type="match status" value="1"/>
</dbReference>
<keyword evidence="4" id="KW-1015">Disulfide bond</keyword>
<name>A0ABP0TNZ4_9BRYO</name>
<evidence type="ECO:0000256" key="4">
    <source>
        <dbReference type="ARBA" id="ARBA00023157"/>
    </source>
</evidence>
<keyword evidence="7" id="KW-1133">Transmembrane helix</keyword>
<accession>A0ABP0TNZ4</accession>
<keyword evidence="10" id="KW-1185">Reference proteome</keyword>
<proteinExistence type="inferred from homology"/>
<keyword evidence="7" id="KW-0472">Membrane</keyword>
<sequence length="481" mass="51703">MIGICLLYDGEQVVIATEVHFIFFSILFIFIMLASHHSSLFLSLSLSLSLIAASAGNVGVNYGMLANNLPSPLEVAQMLLATPLRNVKLYTADQATLQAFAHAGLKVAVGVPNEEILLLASNVTSAQSWVQNNVVAYMPATQFNYIIVGNEVLTVSPELSSSLVPAMTNLHTALVNLQLAGELKISTPHNLAVIGPISFPPSVGTFNSNVSTTMQTVLAFLSQTNSSFMVNAYPYFAYTANPLSISLDFATFQQPLNATAAGIITDINTGLQYMNLLDAQLDSVFSAMERLGYHDIPITVSETGWPSNGDPDEIGWGIANAQTYNGNLIKHINSNVGTPLRPGASIDAFIFALFNEDLKPGPTTERNFGLFNPDEIAVYDVGLLETVQTPPITKTWCVAKPGADVQDLSNALNYACGQGAANCVPIQPGNQCYEPNTLASHASYAFNSYYQLNGGNYWNCYFGDTGIISITDPSYDGCEFP</sequence>
<keyword evidence="3" id="KW-0378">Hydrolase</keyword>
<evidence type="ECO:0000313" key="10">
    <source>
        <dbReference type="Proteomes" id="UP001497512"/>
    </source>
</evidence>
<dbReference type="InterPro" id="IPR017853">
    <property type="entry name" value="GH"/>
</dbReference>
<evidence type="ECO:0000256" key="5">
    <source>
        <dbReference type="ARBA" id="ARBA00023295"/>
    </source>
</evidence>
<dbReference type="Pfam" id="PF00332">
    <property type="entry name" value="Glyco_hydro_17"/>
    <property type="match status" value="1"/>
</dbReference>
<dbReference type="SUPFAM" id="SSF51445">
    <property type="entry name" value="(Trans)glycosidases"/>
    <property type="match status" value="1"/>
</dbReference>
<dbReference type="InterPro" id="IPR012946">
    <property type="entry name" value="X8"/>
</dbReference>
<dbReference type="EMBL" id="OZ019905">
    <property type="protein sequence ID" value="CAK9201302.1"/>
    <property type="molecule type" value="Genomic_DNA"/>
</dbReference>
<organism evidence="9 10">
    <name type="scientific">Sphagnum troendelagicum</name>
    <dbReference type="NCBI Taxonomy" id="128251"/>
    <lineage>
        <taxon>Eukaryota</taxon>
        <taxon>Viridiplantae</taxon>
        <taxon>Streptophyta</taxon>
        <taxon>Embryophyta</taxon>
        <taxon>Bryophyta</taxon>
        <taxon>Sphagnophytina</taxon>
        <taxon>Sphagnopsida</taxon>
        <taxon>Sphagnales</taxon>
        <taxon>Sphagnaceae</taxon>
        <taxon>Sphagnum</taxon>
    </lineage>
</organism>
<evidence type="ECO:0000313" key="9">
    <source>
        <dbReference type="EMBL" id="CAK9201302.1"/>
    </source>
</evidence>
<dbReference type="SMART" id="SM00768">
    <property type="entry name" value="X8"/>
    <property type="match status" value="1"/>
</dbReference>
<dbReference type="InterPro" id="IPR000490">
    <property type="entry name" value="Glyco_hydro_17"/>
</dbReference>
<keyword evidence="2" id="KW-0732">Signal</keyword>
<evidence type="ECO:0000256" key="2">
    <source>
        <dbReference type="ARBA" id="ARBA00022729"/>
    </source>
</evidence>
<keyword evidence="5" id="KW-0326">Glycosidase</keyword>
<dbReference type="PANTHER" id="PTHR32227">
    <property type="entry name" value="GLUCAN ENDO-1,3-BETA-GLUCOSIDASE BG1-RELATED-RELATED"/>
    <property type="match status" value="1"/>
</dbReference>
<feature type="domain" description="X8" evidence="8">
    <location>
        <begin position="395"/>
        <end position="480"/>
    </location>
</feature>
<evidence type="ECO:0000256" key="1">
    <source>
        <dbReference type="ARBA" id="ARBA00008773"/>
    </source>
</evidence>
<dbReference type="Proteomes" id="UP001497512">
    <property type="component" value="Chromosome 13"/>
</dbReference>
<dbReference type="InterPro" id="IPR044965">
    <property type="entry name" value="Glyco_hydro_17_plant"/>
</dbReference>
<evidence type="ECO:0000256" key="3">
    <source>
        <dbReference type="ARBA" id="ARBA00022801"/>
    </source>
</evidence>
<evidence type="ECO:0000259" key="8">
    <source>
        <dbReference type="SMART" id="SM00768"/>
    </source>
</evidence>
<protein>
    <recommendedName>
        <fullName evidence="8">X8 domain-containing protein</fullName>
    </recommendedName>
</protein>
<dbReference type="Gene3D" id="1.20.58.1040">
    <property type="match status" value="1"/>
</dbReference>
<evidence type="ECO:0000256" key="7">
    <source>
        <dbReference type="SAM" id="Phobius"/>
    </source>
</evidence>
<evidence type="ECO:0000256" key="6">
    <source>
        <dbReference type="RuleBase" id="RU004335"/>
    </source>
</evidence>
<feature type="transmembrane region" description="Helical" evidence="7">
    <location>
        <begin position="12"/>
        <end position="33"/>
    </location>
</feature>